<dbReference type="Ensembl" id="ENSPSNT00000010829.1">
    <property type="protein sequence ID" value="ENSPSNP00000009566.1"/>
    <property type="gene ID" value="ENSPSNG00000007082.1"/>
</dbReference>
<feature type="transmembrane region" description="Helical" evidence="1">
    <location>
        <begin position="78"/>
        <end position="102"/>
    </location>
</feature>
<reference evidence="2" key="2">
    <citation type="submission" date="2025-08" db="UniProtKB">
        <authorList>
            <consortium name="Ensembl"/>
        </authorList>
    </citation>
    <scope>IDENTIFICATION</scope>
</reference>
<keyword evidence="1" id="KW-1133">Transmembrane helix</keyword>
<accession>A0A8C9E047</accession>
<reference evidence="2" key="3">
    <citation type="submission" date="2025-09" db="UniProtKB">
        <authorList>
            <consortium name="Ensembl"/>
        </authorList>
    </citation>
    <scope>IDENTIFICATION</scope>
</reference>
<dbReference type="AlphaFoldDB" id="A0A8C9E047"/>
<feature type="transmembrane region" description="Helical" evidence="1">
    <location>
        <begin position="50"/>
        <end position="71"/>
    </location>
</feature>
<keyword evidence="3" id="KW-1185">Reference proteome</keyword>
<keyword evidence="1" id="KW-0812">Transmembrane</keyword>
<reference evidence="2" key="1">
    <citation type="submission" date="2019-08" db="EMBL/GenBank/DDBJ databases">
        <title>Phocoena sinus (Vaquita) genome, mPhoSin1, primary haplotype.</title>
        <authorList>
            <person name="Morin P."/>
            <person name="Mountcastle J."/>
            <person name="Fungtammasan C."/>
            <person name="Rhie A."/>
            <person name="Rojas-Bracho L."/>
            <person name="Smith C.R."/>
            <person name="Taylor B.L."/>
            <person name="Gulland F.M.D."/>
            <person name="Musser W."/>
            <person name="Houck M."/>
            <person name="Haase B."/>
            <person name="Paez S."/>
            <person name="Howe K."/>
            <person name="Torrance J."/>
            <person name="Formenti G."/>
            <person name="Phillippy A."/>
            <person name="Ryder O."/>
            <person name="Jarvis E.D."/>
            <person name="Fedrigo O."/>
        </authorList>
    </citation>
    <scope>NUCLEOTIDE SEQUENCE [LARGE SCALE GENOMIC DNA]</scope>
</reference>
<evidence type="ECO:0000256" key="1">
    <source>
        <dbReference type="SAM" id="Phobius"/>
    </source>
</evidence>
<dbReference type="Proteomes" id="UP000694554">
    <property type="component" value="Chromosome 10"/>
</dbReference>
<evidence type="ECO:0000313" key="2">
    <source>
        <dbReference type="Ensembl" id="ENSPSNP00000009566.1"/>
    </source>
</evidence>
<keyword evidence="1" id="KW-0472">Membrane</keyword>
<proteinExistence type="predicted"/>
<feature type="transmembrane region" description="Helical" evidence="1">
    <location>
        <begin position="108"/>
        <end position="126"/>
    </location>
</feature>
<evidence type="ECO:0000313" key="3">
    <source>
        <dbReference type="Proteomes" id="UP000694554"/>
    </source>
</evidence>
<name>A0A8C9E047_PHOSS</name>
<organism evidence="2 3">
    <name type="scientific">Phocoena sinus</name>
    <name type="common">Vaquita</name>
    <dbReference type="NCBI Taxonomy" id="42100"/>
    <lineage>
        <taxon>Eukaryota</taxon>
        <taxon>Metazoa</taxon>
        <taxon>Chordata</taxon>
        <taxon>Craniata</taxon>
        <taxon>Vertebrata</taxon>
        <taxon>Euteleostomi</taxon>
        <taxon>Mammalia</taxon>
        <taxon>Eutheria</taxon>
        <taxon>Laurasiatheria</taxon>
        <taxon>Artiodactyla</taxon>
        <taxon>Whippomorpha</taxon>
        <taxon>Cetacea</taxon>
        <taxon>Odontoceti</taxon>
        <taxon>Phocoenidae</taxon>
        <taxon>Phocoena</taxon>
    </lineage>
</organism>
<dbReference type="GeneTree" id="ENSGT01150000287120"/>
<sequence>MMAILTSVRCYLTVVLICSSLMISDVEHPFMCWLAICITSLEKCVFRSSAQFWIWLFVFLILSCMSCLYILEMNPLSVASFVNIFSHSEGCLLVLFMVSFAVQKLLSFIRSHLFIFVFISISLGGGSKRILL</sequence>
<protein>
    <submittedName>
        <fullName evidence="2">Uncharacterized protein</fullName>
    </submittedName>
</protein>